<organism evidence="8 9">
    <name type="scientific">Treponema peruense</name>
    <dbReference type="NCBI Taxonomy" id="2787628"/>
    <lineage>
        <taxon>Bacteria</taxon>
        <taxon>Pseudomonadati</taxon>
        <taxon>Spirochaetota</taxon>
        <taxon>Spirochaetia</taxon>
        <taxon>Spirochaetales</taxon>
        <taxon>Treponemataceae</taxon>
        <taxon>Treponema</taxon>
    </lineage>
</organism>
<protein>
    <submittedName>
        <fullName evidence="8">ABC-2 transporter permease</fullName>
    </submittedName>
</protein>
<dbReference type="KEGG" id="tper:IWA51_09610"/>
<feature type="transmembrane region" description="Helical" evidence="6">
    <location>
        <begin position="205"/>
        <end position="223"/>
    </location>
</feature>
<name>A0A7T3RFM1_9SPIR</name>
<proteinExistence type="predicted"/>
<feature type="transmembrane region" description="Helical" evidence="6">
    <location>
        <begin position="48"/>
        <end position="65"/>
    </location>
</feature>
<evidence type="ECO:0000256" key="1">
    <source>
        <dbReference type="ARBA" id="ARBA00004651"/>
    </source>
</evidence>
<feature type="transmembrane region" description="Helical" evidence="6">
    <location>
        <begin position="127"/>
        <end position="146"/>
    </location>
</feature>
<keyword evidence="9" id="KW-1185">Reference proteome</keyword>
<dbReference type="InterPro" id="IPR013525">
    <property type="entry name" value="ABC2_TM"/>
</dbReference>
<dbReference type="GO" id="GO:0140359">
    <property type="term" value="F:ABC-type transporter activity"/>
    <property type="evidence" value="ECO:0007669"/>
    <property type="project" value="InterPro"/>
</dbReference>
<evidence type="ECO:0000313" key="8">
    <source>
        <dbReference type="EMBL" id="QQA02264.1"/>
    </source>
</evidence>
<evidence type="ECO:0000259" key="7">
    <source>
        <dbReference type="Pfam" id="PF12698"/>
    </source>
</evidence>
<evidence type="ECO:0000256" key="3">
    <source>
        <dbReference type="ARBA" id="ARBA00022692"/>
    </source>
</evidence>
<keyword evidence="3 6" id="KW-0812">Transmembrane</keyword>
<evidence type="ECO:0000313" key="9">
    <source>
        <dbReference type="Proteomes" id="UP000595224"/>
    </source>
</evidence>
<dbReference type="PANTHER" id="PTHR30294">
    <property type="entry name" value="MEMBRANE COMPONENT OF ABC TRANSPORTER YHHJ-RELATED"/>
    <property type="match status" value="1"/>
</dbReference>
<dbReference type="Proteomes" id="UP000595224">
    <property type="component" value="Chromosome"/>
</dbReference>
<dbReference type="GO" id="GO:0005886">
    <property type="term" value="C:plasma membrane"/>
    <property type="evidence" value="ECO:0007669"/>
    <property type="project" value="UniProtKB-SubCell"/>
</dbReference>
<dbReference type="InterPro" id="IPR051449">
    <property type="entry name" value="ABC-2_transporter_component"/>
</dbReference>
<dbReference type="Pfam" id="PF12698">
    <property type="entry name" value="ABC2_membrane_3"/>
    <property type="match status" value="1"/>
</dbReference>
<evidence type="ECO:0000256" key="5">
    <source>
        <dbReference type="ARBA" id="ARBA00023136"/>
    </source>
</evidence>
<evidence type="ECO:0000256" key="6">
    <source>
        <dbReference type="SAM" id="Phobius"/>
    </source>
</evidence>
<reference evidence="8 9" key="1">
    <citation type="submission" date="2020-11" db="EMBL/GenBank/DDBJ databases">
        <title>Treponema Peruensis nv. sp., first commensal Treponema isolated from human feces.</title>
        <authorList>
            <person name="Belkhou C."/>
            <person name="Raes J."/>
        </authorList>
    </citation>
    <scope>NUCLEOTIDE SEQUENCE [LARGE SCALE GENOMIC DNA]</scope>
    <source>
        <strain evidence="8 9">RCC2812</strain>
    </source>
</reference>
<accession>A0A7T3RFM1</accession>
<keyword evidence="2" id="KW-1003">Cell membrane</keyword>
<feature type="transmembrane region" description="Helical" evidence="6">
    <location>
        <begin position="91"/>
        <end position="115"/>
    </location>
</feature>
<evidence type="ECO:0000256" key="4">
    <source>
        <dbReference type="ARBA" id="ARBA00022989"/>
    </source>
</evidence>
<keyword evidence="5 6" id="KW-0472">Membrane</keyword>
<comment type="subcellular location">
    <subcellularLocation>
        <location evidence="1">Cell membrane</location>
        <topology evidence="1">Multi-pass membrane protein</topology>
    </subcellularLocation>
</comment>
<gene>
    <name evidence="8" type="ORF">IWA51_09610</name>
</gene>
<feature type="transmembrane region" description="Helical" evidence="6">
    <location>
        <begin position="152"/>
        <end position="175"/>
    </location>
</feature>
<dbReference type="PANTHER" id="PTHR30294:SF29">
    <property type="entry name" value="MULTIDRUG ABC TRANSPORTER PERMEASE YBHS-RELATED"/>
    <property type="match status" value="1"/>
</dbReference>
<evidence type="ECO:0000256" key="2">
    <source>
        <dbReference type="ARBA" id="ARBA00022475"/>
    </source>
</evidence>
<feature type="domain" description="ABC-2 type transporter transmembrane" evidence="7">
    <location>
        <begin position="47"/>
        <end position="187"/>
    </location>
</feature>
<dbReference type="AlphaFoldDB" id="A0A7T3RFM1"/>
<keyword evidence="4 6" id="KW-1133">Transmembrane helix</keyword>
<dbReference type="EMBL" id="CP064936">
    <property type="protein sequence ID" value="QQA02264.1"/>
    <property type="molecule type" value="Genomic_DNA"/>
</dbReference>
<sequence length="229" mass="25054">MKRELAAYFTSPIAYIVTALFLIFSGLVFFSTFFIVKRAELRNFFEMLPIFLSFFIPALTMRVFSDEKRTGTMETLVTLPVKVTDIVAGKYLASFVSGISLLVPTLFYAVTCAVFGSPDAGPVIGGYLGAVFLIAAFSAIGVFASSVTKNQIIAFFLAFALCIVLTMISSFSIFLPGPVVKLVSFISASGHFLSVSRGIVDSRDVLYFVSLTALFIAMTVRTIRNERKN</sequence>
<feature type="transmembrane region" description="Helical" evidence="6">
    <location>
        <begin position="12"/>
        <end position="36"/>
    </location>
</feature>